<dbReference type="InterPro" id="IPR015422">
    <property type="entry name" value="PyrdxlP-dep_Trfase_small"/>
</dbReference>
<comment type="cofactor">
    <cofactor evidence="1">
        <name>pyridoxal 5'-phosphate</name>
        <dbReference type="ChEBI" id="CHEBI:597326"/>
    </cofactor>
</comment>
<dbReference type="EMBL" id="AZHW01000215">
    <property type="protein sequence ID" value="ETX01604.1"/>
    <property type="molecule type" value="Genomic_DNA"/>
</dbReference>
<sequence>MIYDFDQIIDRRQTESSKWNHYDADVLPLPVADMDFVSPEPVIRALRERVEHGVFGYGTLMPDFYDVILGHLKAQYNWSVPAEAIVMLPGIVTGFNLACRAAAQPGEGLLQQTPLYPPMLRAPGNIGLQAHLTPFTRQANGYYTIDFDAFEAAIQPHTRVFMLCNPRNPIGRVLQRHELERMAEICLRHNLDICADEIHCDILFDDHVHVPMATLDAAVADRTVTLMAPSKTYNLAGLHCSFAIIPNAALRERFIAQRLDLVHRMVNILGYTAMQAAYRDGQGWLDQVLRYLQDNRNTVDAYVKSHLPGVTTHMPEGTYLAWLDCRQAGIPGNDPHTFFLQQARVALNNGLDFGADGAGFVRLNFACPKARLMQALDRMRDALQALNASHSV</sequence>
<dbReference type="PANTHER" id="PTHR43525:SF1">
    <property type="entry name" value="PROTEIN MALY"/>
    <property type="match status" value="1"/>
</dbReference>
<comment type="caution">
    <text evidence="7">The sequence shown here is derived from an EMBL/GenBank/DDBJ whole genome shotgun (WGS) entry which is preliminary data.</text>
</comment>
<keyword evidence="8" id="KW-1185">Reference proteome</keyword>
<evidence type="ECO:0000256" key="5">
    <source>
        <dbReference type="ARBA" id="ARBA00037974"/>
    </source>
</evidence>
<dbReference type="SUPFAM" id="SSF53383">
    <property type="entry name" value="PLP-dependent transferases"/>
    <property type="match status" value="1"/>
</dbReference>
<evidence type="ECO:0000313" key="7">
    <source>
        <dbReference type="EMBL" id="ETX01604.1"/>
    </source>
</evidence>
<name>W4LU69_ENTF1</name>
<protein>
    <recommendedName>
        <fullName evidence="2">cysteine-S-conjugate beta-lyase</fullName>
        <ecNumber evidence="2">4.4.1.13</ecNumber>
    </recommendedName>
</protein>
<evidence type="ECO:0000256" key="1">
    <source>
        <dbReference type="ARBA" id="ARBA00001933"/>
    </source>
</evidence>
<dbReference type="Gene3D" id="3.90.1150.10">
    <property type="entry name" value="Aspartate Aminotransferase, domain 1"/>
    <property type="match status" value="1"/>
</dbReference>
<evidence type="ECO:0000256" key="2">
    <source>
        <dbReference type="ARBA" id="ARBA00012224"/>
    </source>
</evidence>
<dbReference type="GO" id="GO:0047804">
    <property type="term" value="F:cysteine-S-conjugate beta-lyase activity"/>
    <property type="evidence" value="ECO:0007669"/>
    <property type="project" value="UniProtKB-EC"/>
</dbReference>
<keyword evidence="3" id="KW-0663">Pyridoxal phosphate</keyword>
<dbReference type="CDD" id="cd00609">
    <property type="entry name" value="AAT_like"/>
    <property type="match status" value="1"/>
</dbReference>
<evidence type="ECO:0000256" key="4">
    <source>
        <dbReference type="ARBA" id="ARBA00023239"/>
    </source>
</evidence>
<evidence type="ECO:0000256" key="3">
    <source>
        <dbReference type="ARBA" id="ARBA00022898"/>
    </source>
</evidence>
<accession>W4LU69</accession>
<dbReference type="NCBIfam" id="TIGR04350">
    <property type="entry name" value="C_S_lyase_PatB"/>
    <property type="match status" value="1"/>
</dbReference>
<dbReference type="Gene3D" id="3.40.640.10">
    <property type="entry name" value="Type I PLP-dependent aspartate aminotransferase-like (Major domain)"/>
    <property type="match status" value="1"/>
</dbReference>
<dbReference type="GO" id="GO:0030170">
    <property type="term" value="F:pyridoxal phosphate binding"/>
    <property type="evidence" value="ECO:0007669"/>
    <property type="project" value="InterPro"/>
</dbReference>
<dbReference type="PANTHER" id="PTHR43525">
    <property type="entry name" value="PROTEIN MALY"/>
    <property type="match status" value="1"/>
</dbReference>
<organism evidence="7 8">
    <name type="scientific">Entotheonella factor</name>
    <dbReference type="NCBI Taxonomy" id="1429438"/>
    <lineage>
        <taxon>Bacteria</taxon>
        <taxon>Pseudomonadati</taxon>
        <taxon>Nitrospinota/Tectimicrobiota group</taxon>
        <taxon>Candidatus Tectimicrobiota</taxon>
        <taxon>Candidatus Entotheonellia</taxon>
        <taxon>Candidatus Entotheonellales</taxon>
        <taxon>Candidatus Entotheonellaceae</taxon>
        <taxon>Candidatus Entotheonella</taxon>
    </lineage>
</organism>
<comment type="similarity">
    <text evidence="5">Belongs to the class-II pyridoxal-phosphate-dependent aminotransferase family. MalY/PatB cystathionine beta-lyase subfamily.</text>
</comment>
<gene>
    <name evidence="7" type="ORF">ETSY1_06760</name>
</gene>
<dbReference type="InterPro" id="IPR015421">
    <property type="entry name" value="PyrdxlP-dep_Trfase_major"/>
</dbReference>
<keyword evidence="4" id="KW-0456">Lyase</keyword>
<dbReference type="AlphaFoldDB" id="W4LU69"/>
<dbReference type="EC" id="4.4.1.13" evidence="2"/>
<reference evidence="7 8" key="1">
    <citation type="journal article" date="2014" name="Nature">
        <title>An environmental bacterial taxon with a large and distinct metabolic repertoire.</title>
        <authorList>
            <person name="Wilson M.C."/>
            <person name="Mori T."/>
            <person name="Ruckert C."/>
            <person name="Uria A.R."/>
            <person name="Helf M.J."/>
            <person name="Takada K."/>
            <person name="Gernert C."/>
            <person name="Steffens U.A."/>
            <person name="Heycke N."/>
            <person name="Schmitt S."/>
            <person name="Rinke C."/>
            <person name="Helfrich E.J."/>
            <person name="Brachmann A.O."/>
            <person name="Gurgui C."/>
            <person name="Wakimoto T."/>
            <person name="Kracht M."/>
            <person name="Crusemann M."/>
            <person name="Hentschel U."/>
            <person name="Abe I."/>
            <person name="Matsunaga S."/>
            <person name="Kalinowski J."/>
            <person name="Takeyama H."/>
            <person name="Piel J."/>
        </authorList>
    </citation>
    <scope>NUCLEOTIDE SEQUENCE [LARGE SCALE GENOMIC DNA]</scope>
    <source>
        <strain evidence="8">TSY1</strain>
    </source>
</reference>
<dbReference type="Pfam" id="PF00155">
    <property type="entry name" value="Aminotran_1_2"/>
    <property type="match status" value="1"/>
</dbReference>
<dbReference type="InterPro" id="IPR027619">
    <property type="entry name" value="C-S_lyase_PatB-like"/>
</dbReference>
<dbReference type="InterPro" id="IPR004839">
    <property type="entry name" value="Aminotransferase_I/II_large"/>
</dbReference>
<dbReference type="InterPro" id="IPR015424">
    <property type="entry name" value="PyrdxlP-dep_Trfase"/>
</dbReference>
<proteinExistence type="inferred from homology"/>
<evidence type="ECO:0000313" key="8">
    <source>
        <dbReference type="Proteomes" id="UP000019141"/>
    </source>
</evidence>
<evidence type="ECO:0000259" key="6">
    <source>
        <dbReference type="Pfam" id="PF00155"/>
    </source>
</evidence>
<dbReference type="Proteomes" id="UP000019141">
    <property type="component" value="Unassembled WGS sequence"/>
</dbReference>
<dbReference type="InterPro" id="IPR051798">
    <property type="entry name" value="Class-II_PLP-Dep_Aminotrans"/>
</dbReference>
<feature type="domain" description="Aminotransferase class I/classII large" evidence="6">
    <location>
        <begin position="26"/>
        <end position="378"/>
    </location>
</feature>
<dbReference type="HOGENOM" id="CLU_017584_15_0_7"/>